<dbReference type="InterPro" id="IPR041578">
    <property type="entry name" value="PIN_8"/>
</dbReference>
<reference evidence="2 3" key="1">
    <citation type="submission" date="2020-07" db="EMBL/GenBank/DDBJ databases">
        <title>Spirosoma foliorum sp. nov., isolated from the leaves on the Nejang mountain Korea, Republic of.</title>
        <authorList>
            <person name="Ho H."/>
            <person name="Lee Y.-J."/>
            <person name="Nurcahyanto D.-A."/>
            <person name="Kim S.-G."/>
        </authorList>
    </citation>
    <scope>NUCLEOTIDE SEQUENCE [LARGE SCALE GENOMIC DNA]</scope>
    <source>
        <strain evidence="2 3">PL0136</strain>
    </source>
</reference>
<gene>
    <name evidence="2" type="ORF">H3H32_03700</name>
</gene>
<feature type="domain" description="PIN like" evidence="1">
    <location>
        <begin position="45"/>
        <end position="273"/>
    </location>
</feature>
<evidence type="ECO:0000313" key="3">
    <source>
        <dbReference type="Proteomes" id="UP000515369"/>
    </source>
</evidence>
<dbReference type="Pfam" id="PF18476">
    <property type="entry name" value="PIN_8"/>
    <property type="match status" value="1"/>
</dbReference>
<proteinExistence type="predicted"/>
<keyword evidence="3" id="KW-1185">Reference proteome</keyword>
<organism evidence="2 3">
    <name type="scientific">Spirosoma foliorum</name>
    <dbReference type="NCBI Taxonomy" id="2710596"/>
    <lineage>
        <taxon>Bacteria</taxon>
        <taxon>Pseudomonadati</taxon>
        <taxon>Bacteroidota</taxon>
        <taxon>Cytophagia</taxon>
        <taxon>Cytophagales</taxon>
        <taxon>Cytophagaceae</taxon>
        <taxon>Spirosoma</taxon>
    </lineage>
</organism>
<dbReference type="AlphaFoldDB" id="A0A7G5GYY1"/>
<dbReference type="RefSeq" id="WP_182461329.1">
    <property type="nucleotide sequence ID" value="NZ_CP059732.1"/>
</dbReference>
<protein>
    <submittedName>
        <fullName evidence="2">DUF4935 domain-containing protein</fullName>
    </submittedName>
</protein>
<dbReference type="EMBL" id="CP059732">
    <property type="protein sequence ID" value="QMW04073.1"/>
    <property type="molecule type" value="Genomic_DNA"/>
</dbReference>
<sequence>MASSISKISFATSIKSLTLKTYVESLSRYRNGIEQAISLKDELPIFIDTSVFLRYYSISEKDRKTLFSFFSQFKDRIIITTQVQKEFVKNREDVIEKFFEDTLEKLKTSFRSDIVNKIKSYREVNKKVINDFSFLDNFLRKMSEELDKNYDSLVESVDSKKSNLNKAKYEDDLLALILGMTLIDNLSEDDIKVIKGEYENLRKGYDSKNVTNEIKKPQAAFPGLGDIKEKPENPYGDYIIYHEIINYINEKKTDAIFLTYDNTKGDWLKENKQPHDHYIQATFIATSKTLYFLDADRFFADRLNEHFDSLISEVEYEKQKIIDYERLFVQNYTQFEYYVRDLCSILKIEKYNNTSLLNLLNQLYNLGHIKYEEIRDFGILREFRNILVHYNNREVIESFSENRLVELLARLDILTNIIKGLFPKIQ</sequence>
<name>A0A7G5GYY1_9BACT</name>
<dbReference type="Proteomes" id="UP000515369">
    <property type="component" value="Chromosome"/>
</dbReference>
<dbReference type="KEGG" id="sfol:H3H32_03700"/>
<evidence type="ECO:0000259" key="1">
    <source>
        <dbReference type="Pfam" id="PF18476"/>
    </source>
</evidence>
<accession>A0A7G5GYY1</accession>
<evidence type="ECO:0000313" key="2">
    <source>
        <dbReference type="EMBL" id="QMW04073.1"/>
    </source>
</evidence>